<comment type="caution">
    <text evidence="2">The sequence shown here is derived from an EMBL/GenBank/DDBJ whole genome shotgun (WGS) entry which is preliminary data.</text>
</comment>
<dbReference type="AlphaFoldDB" id="A0A6A6NAG1"/>
<proteinExistence type="predicted"/>
<gene>
    <name evidence="2" type="ORF">GH714_033766</name>
</gene>
<sequence>MFEEATKDDRWIKAMNEETHAIERDNTSELITLLKKKLVGDKWVYKTKYKPNGEVESFKVGEVSQTNKDRDTIIVYLSMDDLIFTGNNSNLLSEFREAMIARFEIIDTGLMSYFLGIELKQTNEVIFYLTKKICIRCFEEIQDRNMQVDSTPVEEILKLIKDGSGDLVDATNLEKFLDA</sequence>
<protein>
    <recommendedName>
        <fullName evidence="1">Reverse transcriptase Ty1/copia-type domain-containing protein</fullName>
    </recommendedName>
</protein>
<dbReference type="Proteomes" id="UP000467840">
    <property type="component" value="Chromosome 11"/>
</dbReference>
<reference evidence="2 3" key="1">
    <citation type="journal article" date="2020" name="Mol. Plant">
        <title>The Chromosome-Based Rubber Tree Genome Provides New Insights into Spurge Genome Evolution and Rubber Biosynthesis.</title>
        <authorList>
            <person name="Liu J."/>
            <person name="Shi C."/>
            <person name="Shi C.C."/>
            <person name="Li W."/>
            <person name="Zhang Q.J."/>
            <person name="Zhang Y."/>
            <person name="Li K."/>
            <person name="Lu H.F."/>
            <person name="Shi C."/>
            <person name="Zhu S.T."/>
            <person name="Xiao Z.Y."/>
            <person name="Nan H."/>
            <person name="Yue Y."/>
            <person name="Zhu X.G."/>
            <person name="Wu Y."/>
            <person name="Hong X.N."/>
            <person name="Fan G.Y."/>
            <person name="Tong Y."/>
            <person name="Zhang D."/>
            <person name="Mao C.L."/>
            <person name="Liu Y.L."/>
            <person name="Hao S.J."/>
            <person name="Liu W.Q."/>
            <person name="Lv M.Q."/>
            <person name="Zhang H.B."/>
            <person name="Liu Y."/>
            <person name="Hu-Tang G.R."/>
            <person name="Wang J.P."/>
            <person name="Wang J.H."/>
            <person name="Sun Y.H."/>
            <person name="Ni S.B."/>
            <person name="Chen W.B."/>
            <person name="Zhang X.C."/>
            <person name="Jiao Y.N."/>
            <person name="Eichler E.E."/>
            <person name="Li G.H."/>
            <person name="Liu X."/>
            <person name="Gao L.Z."/>
        </authorList>
    </citation>
    <scope>NUCLEOTIDE SEQUENCE [LARGE SCALE GENOMIC DNA]</scope>
    <source>
        <strain evidence="3">cv. GT1</strain>
        <tissue evidence="2">Leaf</tissue>
    </source>
</reference>
<keyword evidence="3" id="KW-1185">Reference proteome</keyword>
<dbReference type="EMBL" id="JAAGAX010000002">
    <property type="protein sequence ID" value="KAF2323161.1"/>
    <property type="molecule type" value="Genomic_DNA"/>
</dbReference>
<dbReference type="Pfam" id="PF07727">
    <property type="entry name" value="RVT_2"/>
    <property type="match status" value="1"/>
</dbReference>
<accession>A0A6A6NAG1</accession>
<evidence type="ECO:0000259" key="1">
    <source>
        <dbReference type="Pfam" id="PF07727"/>
    </source>
</evidence>
<dbReference type="InterPro" id="IPR013103">
    <property type="entry name" value="RVT_2"/>
</dbReference>
<evidence type="ECO:0000313" key="2">
    <source>
        <dbReference type="EMBL" id="KAF2323161.1"/>
    </source>
</evidence>
<feature type="domain" description="Reverse transcriptase Ty1/copia-type" evidence="1">
    <location>
        <begin position="70"/>
        <end position="146"/>
    </location>
</feature>
<organism evidence="2 3">
    <name type="scientific">Hevea brasiliensis</name>
    <name type="common">Para rubber tree</name>
    <name type="synonym">Siphonia brasiliensis</name>
    <dbReference type="NCBI Taxonomy" id="3981"/>
    <lineage>
        <taxon>Eukaryota</taxon>
        <taxon>Viridiplantae</taxon>
        <taxon>Streptophyta</taxon>
        <taxon>Embryophyta</taxon>
        <taxon>Tracheophyta</taxon>
        <taxon>Spermatophyta</taxon>
        <taxon>Magnoliopsida</taxon>
        <taxon>eudicotyledons</taxon>
        <taxon>Gunneridae</taxon>
        <taxon>Pentapetalae</taxon>
        <taxon>rosids</taxon>
        <taxon>fabids</taxon>
        <taxon>Malpighiales</taxon>
        <taxon>Euphorbiaceae</taxon>
        <taxon>Crotonoideae</taxon>
        <taxon>Micrandreae</taxon>
        <taxon>Hevea</taxon>
    </lineage>
</organism>
<name>A0A6A6NAG1_HEVBR</name>
<evidence type="ECO:0000313" key="3">
    <source>
        <dbReference type="Proteomes" id="UP000467840"/>
    </source>
</evidence>